<dbReference type="Gene3D" id="2.160.20.10">
    <property type="entry name" value="Single-stranded right-handed beta-helix, Pectin lyase-like"/>
    <property type="match status" value="1"/>
</dbReference>
<protein>
    <recommendedName>
        <fullName evidence="3">Right handed beta helix domain-containing protein</fullName>
    </recommendedName>
</protein>
<dbReference type="STRING" id="1817867.A3F83_02850"/>
<comment type="caution">
    <text evidence="1">The sequence shown here is derived from an EMBL/GenBank/DDBJ whole genome shotgun (WGS) entry which is preliminary data.</text>
</comment>
<accession>A0A1F5YW67</accession>
<gene>
    <name evidence="1" type="ORF">A3F83_02850</name>
</gene>
<dbReference type="AlphaFoldDB" id="A0A1F5YW67"/>
<proteinExistence type="predicted"/>
<dbReference type="InterPro" id="IPR012334">
    <property type="entry name" value="Pectin_lyas_fold"/>
</dbReference>
<evidence type="ECO:0008006" key="3">
    <source>
        <dbReference type="Google" id="ProtNLM"/>
    </source>
</evidence>
<dbReference type="Proteomes" id="UP000179129">
    <property type="component" value="Unassembled WGS sequence"/>
</dbReference>
<dbReference type="EMBL" id="MFIX01000122">
    <property type="protein sequence ID" value="OGG04366.1"/>
    <property type="molecule type" value="Genomic_DNA"/>
</dbReference>
<name>A0A1F5YW67_9BACT</name>
<organism evidence="1 2">
    <name type="scientific">Candidatus Glassbacteria bacterium RIFCSPLOWO2_12_FULL_58_11</name>
    <dbReference type="NCBI Taxonomy" id="1817867"/>
    <lineage>
        <taxon>Bacteria</taxon>
        <taxon>Candidatus Glassiibacteriota</taxon>
    </lineage>
</organism>
<evidence type="ECO:0000313" key="2">
    <source>
        <dbReference type="Proteomes" id="UP000179129"/>
    </source>
</evidence>
<dbReference type="InterPro" id="IPR011050">
    <property type="entry name" value="Pectin_lyase_fold/virulence"/>
</dbReference>
<evidence type="ECO:0000313" key="1">
    <source>
        <dbReference type="EMBL" id="OGG04366.1"/>
    </source>
</evidence>
<sequence>MAAENATVAGAVSTPYPTITNLAVEWRIEGDENLNGVVGVEYRMSGQEQWRKGMPLVRVPADHPMEPRLSGPLYRWENKHSGSLFDLKPDTEYEIRLTLNDPDGGSAQKEVKARTRAVPKPAADAPVKNVNPETFRDSLRTARPGDILLLSPGYYFETAIDRSGEPGKPLVIRADNAHPVIGSNFDELSLERCRYLILEGLTVNGSLNLRFAEDVSVRFCKVNARFGIIAKQPPGCRNCYIADNVVTYKIPWVNESIGSRSIWGGGANQGEGIEITGPGNVICYNRVSGYRDCISTMEGHWVSDQICIDIYNNDILVGPDDGIEADFCMSNCRIMRNRITNCGMGLSSQPGLGGPTYFIRNVMYNIAMYPFKLERHSVGNLFLHNTSLKAGDGFSEHHGQGAYSRTIFQNNLCIGGTGGGQQGRYSSGTGRAVYLPGYNSSCVFDYNGVGTYKTPFTGLFGDREISSLAGLRELTGGDHSIQVDLGVFKEGVSFPDPVYPERLPADLQLRPGSAAVDAGVVIPGVNDNFSGKAPDLGAYELGQALPHYGPRPAGVDEETLWSGKQR</sequence>
<dbReference type="SUPFAM" id="SSF51126">
    <property type="entry name" value="Pectin lyase-like"/>
    <property type="match status" value="1"/>
</dbReference>
<reference evidence="1 2" key="1">
    <citation type="journal article" date="2016" name="Nat. Commun.">
        <title>Thousands of microbial genomes shed light on interconnected biogeochemical processes in an aquifer system.</title>
        <authorList>
            <person name="Anantharaman K."/>
            <person name="Brown C.T."/>
            <person name="Hug L.A."/>
            <person name="Sharon I."/>
            <person name="Castelle C.J."/>
            <person name="Probst A.J."/>
            <person name="Thomas B.C."/>
            <person name="Singh A."/>
            <person name="Wilkins M.J."/>
            <person name="Karaoz U."/>
            <person name="Brodie E.L."/>
            <person name="Williams K.H."/>
            <person name="Hubbard S.S."/>
            <person name="Banfield J.F."/>
        </authorList>
    </citation>
    <scope>NUCLEOTIDE SEQUENCE [LARGE SCALE GENOMIC DNA]</scope>
</reference>